<keyword evidence="9" id="KW-0406">Ion transport</keyword>
<proteinExistence type="predicted"/>
<dbReference type="GO" id="GO:0005886">
    <property type="term" value="C:plasma membrane"/>
    <property type="evidence" value="ECO:0007669"/>
    <property type="project" value="UniProtKB-SubCell"/>
</dbReference>
<dbReference type="Proteomes" id="UP000821837">
    <property type="component" value="Chromosome 5"/>
</dbReference>
<reference evidence="16" key="2">
    <citation type="submission" date="2021-09" db="EMBL/GenBank/DDBJ databases">
        <authorList>
            <person name="Jia N."/>
            <person name="Wang J."/>
            <person name="Shi W."/>
            <person name="Du L."/>
            <person name="Sun Y."/>
            <person name="Zhan W."/>
            <person name="Jiang J."/>
            <person name="Wang Q."/>
            <person name="Zhang B."/>
            <person name="Ji P."/>
            <person name="Sakyi L.B."/>
            <person name="Cui X."/>
            <person name="Yuan T."/>
            <person name="Jiang B."/>
            <person name="Yang W."/>
            <person name="Lam T.T.-Y."/>
            <person name="Chang Q."/>
            <person name="Ding S."/>
            <person name="Wang X."/>
            <person name="Zhu J."/>
            <person name="Ruan X."/>
            <person name="Zhao L."/>
            <person name="Wei J."/>
            <person name="Que T."/>
            <person name="Du C."/>
            <person name="Cheng J."/>
            <person name="Dai P."/>
            <person name="Han X."/>
            <person name="Huang E."/>
            <person name="Gao Y."/>
            <person name="Liu J."/>
            <person name="Shao H."/>
            <person name="Ye R."/>
            <person name="Li L."/>
            <person name="Wei W."/>
            <person name="Wang X."/>
            <person name="Wang C."/>
            <person name="Huo Q."/>
            <person name="Li W."/>
            <person name="Guo W."/>
            <person name="Chen H."/>
            <person name="Chen S."/>
            <person name="Zhou L."/>
            <person name="Zhou L."/>
            <person name="Ni X."/>
            <person name="Tian J."/>
            <person name="Zhou Y."/>
            <person name="Sheng Y."/>
            <person name="Liu T."/>
            <person name="Pan Y."/>
            <person name="Xia L."/>
            <person name="Li J."/>
            <person name="Zhao F."/>
            <person name="Cao W."/>
        </authorList>
    </citation>
    <scope>NUCLEOTIDE SEQUENCE</scope>
    <source>
        <strain evidence="16">Rsan-2018</strain>
        <tissue evidence="16">Larvae</tissue>
    </source>
</reference>
<dbReference type="VEuPathDB" id="VectorBase:RSAN_056966"/>
<evidence type="ECO:0000256" key="8">
    <source>
        <dbReference type="ARBA" id="ARBA00022989"/>
    </source>
</evidence>
<comment type="caution">
    <text evidence="16">The sequence shown here is derived from an EMBL/GenBank/DDBJ whole genome shotgun (WGS) entry which is preliminary data.</text>
</comment>
<organism evidence="16 17">
    <name type="scientific">Rhipicephalus sanguineus</name>
    <name type="common">Brown dog tick</name>
    <name type="synonym">Ixodes sanguineus</name>
    <dbReference type="NCBI Taxonomy" id="34632"/>
    <lineage>
        <taxon>Eukaryota</taxon>
        <taxon>Metazoa</taxon>
        <taxon>Ecdysozoa</taxon>
        <taxon>Arthropoda</taxon>
        <taxon>Chelicerata</taxon>
        <taxon>Arachnida</taxon>
        <taxon>Acari</taxon>
        <taxon>Parasitiformes</taxon>
        <taxon>Ixodida</taxon>
        <taxon>Ixodoidea</taxon>
        <taxon>Ixodidae</taxon>
        <taxon>Rhipicephalinae</taxon>
        <taxon>Rhipicephalus</taxon>
        <taxon>Rhipicephalus</taxon>
    </lineage>
</organism>
<keyword evidence="4" id="KW-0433">Leucine-rich repeat</keyword>
<keyword evidence="7" id="KW-0677">Repeat</keyword>
<evidence type="ECO:0008006" key="18">
    <source>
        <dbReference type="Google" id="ProtNLM"/>
    </source>
</evidence>
<dbReference type="FunFam" id="3.80.10.10:FF:000770">
    <property type="entry name" value="Uncharacterized protein"/>
    <property type="match status" value="1"/>
</dbReference>
<feature type="compositionally biased region" description="Basic and acidic residues" evidence="14">
    <location>
        <begin position="519"/>
        <end position="533"/>
    </location>
</feature>
<dbReference type="SMART" id="SM00369">
    <property type="entry name" value="LRR_TYP"/>
    <property type="match status" value="8"/>
</dbReference>
<feature type="signal peptide" evidence="15">
    <location>
        <begin position="1"/>
        <end position="33"/>
    </location>
</feature>
<keyword evidence="3" id="KW-1003">Cell membrane</keyword>
<evidence type="ECO:0000256" key="12">
    <source>
        <dbReference type="ARBA" id="ARBA00023180"/>
    </source>
</evidence>
<evidence type="ECO:0000256" key="9">
    <source>
        <dbReference type="ARBA" id="ARBA00023065"/>
    </source>
</evidence>
<keyword evidence="13" id="KW-0407">Ion channel</keyword>
<evidence type="ECO:0000256" key="2">
    <source>
        <dbReference type="ARBA" id="ARBA00022448"/>
    </source>
</evidence>
<comment type="subcellular location">
    <subcellularLocation>
        <location evidence="1">Cell membrane</location>
        <topology evidence="1">Single-pass membrane protein</topology>
    </subcellularLocation>
</comment>
<dbReference type="SUPFAM" id="SSF52058">
    <property type="entry name" value="L domain-like"/>
    <property type="match status" value="1"/>
</dbReference>
<dbReference type="Gene3D" id="3.80.10.10">
    <property type="entry name" value="Ribonuclease Inhibitor"/>
    <property type="match status" value="2"/>
</dbReference>
<feature type="region of interest" description="Disordered" evidence="14">
    <location>
        <begin position="517"/>
        <end position="540"/>
    </location>
</feature>
<keyword evidence="2" id="KW-0813">Transport</keyword>
<feature type="region of interest" description="Disordered" evidence="14">
    <location>
        <begin position="421"/>
        <end position="475"/>
    </location>
</feature>
<gene>
    <name evidence="16" type="ORF">HPB52_003063</name>
</gene>
<dbReference type="PANTHER" id="PTHR46473">
    <property type="entry name" value="GH08155P"/>
    <property type="match status" value="1"/>
</dbReference>
<feature type="chain" id="PRO_5038624681" description="Connectin" evidence="15">
    <location>
        <begin position="34"/>
        <end position="566"/>
    </location>
</feature>
<evidence type="ECO:0000256" key="5">
    <source>
        <dbReference type="ARBA" id="ARBA00022692"/>
    </source>
</evidence>
<keyword evidence="6 15" id="KW-0732">Signal</keyword>
<dbReference type="InterPro" id="IPR051432">
    <property type="entry name" value="KCNMA1_auxiliary"/>
</dbReference>
<keyword evidence="8" id="KW-1133">Transmembrane helix</keyword>
<keyword evidence="10" id="KW-0472">Membrane</keyword>
<evidence type="ECO:0000256" key="14">
    <source>
        <dbReference type="SAM" id="MobiDB-lite"/>
    </source>
</evidence>
<evidence type="ECO:0000256" key="10">
    <source>
        <dbReference type="ARBA" id="ARBA00023136"/>
    </source>
</evidence>
<dbReference type="SMART" id="SM00364">
    <property type="entry name" value="LRR_BAC"/>
    <property type="match status" value="3"/>
</dbReference>
<keyword evidence="5" id="KW-0812">Transmembrane</keyword>
<sequence length="566" mass="61889">MEPRIRHFFAARSVGHLLRYAALLALSVVTLNSRTVSEASGHSSPKLCDSTYQPMYCRCNVEEGDGEDPTDVQCFVTAQLTADDAFLKIFEGRASVESLGFTTYASGTHKMDFVPTDTLSRMPGLEKLKFSQMNLGVLRKRAFYNLSRLAVLSLDSNEITDLDKEAISHLPRLRKLELADNNLTTLSAGVLTELPSLTHLYLEKNQIATLEDLAFVQLSSLSELDLSDNVIENLTEGTFKGLGQLTRLDLFRNKVRRLGARVFGGAPMLVELDLKYNSIDEVDPLAFDGLPQLAILYLSYNRLRVLPANMFLGAPNLMTVDLSQNKLVTLTWRTLQDLVNVDAPSFDLSLTGNQLSCDCRIAWMLHLENVTRSDKFRRELRHVKCDFDVTDAAATVKPGSASSKVARLSLKQLGCREDYKHPSLRGSHGVSPSPAFPTPGSHDYEDDDDNDGAASTKVGKLDNEGSTADGGQDIAESIPTVALPAADTLGEKEAAVKDLSGNIHASNNDIDTVLSQQKALEKSEPPRKAKPRPEGVNSGALRNIEGSSCVGMVVTSLIILAMSMDR</sequence>
<evidence type="ECO:0000256" key="1">
    <source>
        <dbReference type="ARBA" id="ARBA00004162"/>
    </source>
</evidence>
<evidence type="ECO:0000256" key="4">
    <source>
        <dbReference type="ARBA" id="ARBA00022614"/>
    </source>
</evidence>
<protein>
    <recommendedName>
        <fullName evidence="18">Connectin</fullName>
    </recommendedName>
</protein>
<reference evidence="16" key="1">
    <citation type="journal article" date="2020" name="Cell">
        <title>Large-Scale Comparative Analyses of Tick Genomes Elucidate Their Genetic Diversity and Vector Capacities.</title>
        <authorList>
            <consortium name="Tick Genome and Microbiome Consortium (TIGMIC)"/>
            <person name="Jia N."/>
            <person name="Wang J."/>
            <person name="Shi W."/>
            <person name="Du L."/>
            <person name="Sun Y."/>
            <person name="Zhan W."/>
            <person name="Jiang J.F."/>
            <person name="Wang Q."/>
            <person name="Zhang B."/>
            <person name="Ji P."/>
            <person name="Bell-Sakyi L."/>
            <person name="Cui X.M."/>
            <person name="Yuan T.T."/>
            <person name="Jiang B.G."/>
            <person name="Yang W.F."/>
            <person name="Lam T.T."/>
            <person name="Chang Q.C."/>
            <person name="Ding S.J."/>
            <person name="Wang X.J."/>
            <person name="Zhu J.G."/>
            <person name="Ruan X.D."/>
            <person name="Zhao L."/>
            <person name="Wei J.T."/>
            <person name="Ye R.Z."/>
            <person name="Que T.C."/>
            <person name="Du C.H."/>
            <person name="Zhou Y.H."/>
            <person name="Cheng J.X."/>
            <person name="Dai P.F."/>
            <person name="Guo W.B."/>
            <person name="Han X.H."/>
            <person name="Huang E.J."/>
            <person name="Li L.F."/>
            <person name="Wei W."/>
            <person name="Gao Y.C."/>
            <person name="Liu J.Z."/>
            <person name="Shao H.Z."/>
            <person name="Wang X."/>
            <person name="Wang C.C."/>
            <person name="Yang T.C."/>
            <person name="Huo Q.B."/>
            <person name="Li W."/>
            <person name="Chen H.Y."/>
            <person name="Chen S.E."/>
            <person name="Zhou L.G."/>
            <person name="Ni X.B."/>
            <person name="Tian J.H."/>
            <person name="Sheng Y."/>
            <person name="Liu T."/>
            <person name="Pan Y.S."/>
            <person name="Xia L.Y."/>
            <person name="Li J."/>
            <person name="Zhao F."/>
            <person name="Cao W.C."/>
        </authorList>
    </citation>
    <scope>NUCLEOTIDE SEQUENCE</scope>
    <source>
        <strain evidence="16">Rsan-2018</strain>
    </source>
</reference>
<evidence type="ECO:0000313" key="17">
    <source>
        <dbReference type="Proteomes" id="UP000821837"/>
    </source>
</evidence>
<dbReference type="InterPro" id="IPR032675">
    <property type="entry name" value="LRR_dom_sf"/>
</dbReference>
<dbReference type="PANTHER" id="PTHR46473:SF10">
    <property type="entry name" value="LD45603P-RELATED"/>
    <property type="match status" value="1"/>
</dbReference>
<dbReference type="Pfam" id="PF13855">
    <property type="entry name" value="LRR_8"/>
    <property type="match status" value="2"/>
</dbReference>
<dbReference type="GO" id="GO:0034220">
    <property type="term" value="P:monoatomic ion transmembrane transport"/>
    <property type="evidence" value="ECO:0007669"/>
    <property type="project" value="UniProtKB-KW"/>
</dbReference>
<dbReference type="SMART" id="SM00365">
    <property type="entry name" value="LRR_SD22"/>
    <property type="match status" value="3"/>
</dbReference>
<dbReference type="InterPro" id="IPR003591">
    <property type="entry name" value="Leu-rich_rpt_typical-subtyp"/>
</dbReference>
<evidence type="ECO:0000256" key="3">
    <source>
        <dbReference type="ARBA" id="ARBA00022475"/>
    </source>
</evidence>
<evidence type="ECO:0000256" key="15">
    <source>
        <dbReference type="SAM" id="SignalP"/>
    </source>
</evidence>
<evidence type="ECO:0000256" key="6">
    <source>
        <dbReference type="ARBA" id="ARBA00022729"/>
    </source>
</evidence>
<dbReference type="EMBL" id="JABSTV010001251">
    <property type="protein sequence ID" value="KAH7950880.1"/>
    <property type="molecule type" value="Genomic_DNA"/>
</dbReference>
<evidence type="ECO:0000256" key="13">
    <source>
        <dbReference type="ARBA" id="ARBA00023303"/>
    </source>
</evidence>
<keyword evidence="11" id="KW-1015">Disulfide bond</keyword>
<evidence type="ECO:0000256" key="7">
    <source>
        <dbReference type="ARBA" id="ARBA00022737"/>
    </source>
</evidence>
<dbReference type="InterPro" id="IPR001611">
    <property type="entry name" value="Leu-rich_rpt"/>
</dbReference>
<dbReference type="AlphaFoldDB" id="A0A9D4PPZ5"/>
<dbReference type="OMA" id="DCRIAWM"/>
<evidence type="ECO:0000313" key="16">
    <source>
        <dbReference type="EMBL" id="KAH7950880.1"/>
    </source>
</evidence>
<name>A0A9D4PPZ5_RHISA</name>
<dbReference type="PROSITE" id="PS51450">
    <property type="entry name" value="LRR"/>
    <property type="match status" value="3"/>
</dbReference>
<evidence type="ECO:0000256" key="11">
    <source>
        <dbReference type="ARBA" id="ARBA00023157"/>
    </source>
</evidence>
<dbReference type="OrthoDB" id="6492516at2759"/>
<accession>A0A9D4PPZ5</accession>
<keyword evidence="12" id="KW-0325">Glycoprotein</keyword>
<keyword evidence="17" id="KW-1185">Reference proteome</keyword>